<dbReference type="Gene3D" id="2.60.120.260">
    <property type="entry name" value="Galactose-binding domain-like"/>
    <property type="match status" value="1"/>
</dbReference>
<gene>
    <name evidence="1" type="ORF">CPT_Stills42</name>
</gene>
<dbReference type="EMBL" id="KP696448">
    <property type="protein sequence ID" value="AKC02670.1"/>
    <property type="molecule type" value="Genomic_DNA"/>
</dbReference>
<dbReference type="KEGG" id="vg:26660993"/>
<dbReference type="Proteomes" id="UP000033016">
    <property type="component" value="Segment"/>
</dbReference>
<evidence type="ECO:0000313" key="2">
    <source>
        <dbReference type="Proteomes" id="UP000033016"/>
    </source>
</evidence>
<proteinExistence type="predicted"/>
<organism evidence="1 2">
    <name type="scientific">Bacillus phage Stills</name>
    <dbReference type="NCBI Taxonomy" id="1610833"/>
    <lineage>
        <taxon>Viruses</taxon>
        <taxon>Duplodnaviria</taxon>
        <taxon>Heunggongvirae</taxon>
        <taxon>Uroviricota</taxon>
        <taxon>Caudoviricetes</taxon>
        <taxon>Slashvirus</taxon>
        <taxon>Slashvirus stills</taxon>
    </lineage>
</organism>
<dbReference type="GeneID" id="26660993"/>
<dbReference type="OrthoDB" id="3006at10239"/>
<protein>
    <submittedName>
        <fullName evidence="1">Uncharacterized protein</fullName>
    </submittedName>
</protein>
<keyword evidence="2" id="KW-1185">Reference proteome</keyword>
<reference evidence="2" key="2">
    <citation type="submission" date="2015-01" db="EMBL/GenBank/DDBJ databases">
        <title>Complete Genome of Bacillus megaterium Siphophage Stills.</title>
        <authorList>
            <person name="Lee S.S."/>
            <person name="Kongari R.R."/>
            <person name="Hernandez A.C."/>
            <person name="Everett G.F.K."/>
        </authorList>
    </citation>
    <scope>NUCLEOTIDE SEQUENCE [LARGE SCALE GENOMIC DNA]</scope>
</reference>
<evidence type="ECO:0000313" key="1">
    <source>
        <dbReference type="EMBL" id="AKC02670.1"/>
    </source>
</evidence>
<dbReference type="InterPro" id="IPR013320">
    <property type="entry name" value="ConA-like_dom_sf"/>
</dbReference>
<reference evidence="1 2" key="1">
    <citation type="journal article" date="2015" name="Genome Announc.">
        <title>Complete Genome Sequence of Bacillus megaterium Siphophage Stills.</title>
        <authorList>
            <person name="Lee S.S."/>
            <person name="Kongari R.R."/>
            <person name="Hernandez A.C."/>
            <person name="Kuty Everett G.F."/>
        </authorList>
    </citation>
    <scope>NUCLEOTIDE SEQUENCE [LARGE SCALE GENOMIC DNA]</scope>
</reference>
<dbReference type="SUPFAM" id="SSF49899">
    <property type="entry name" value="Concanavalin A-like lectins/glucanases"/>
    <property type="match status" value="1"/>
</dbReference>
<dbReference type="Pfam" id="PF13385">
    <property type="entry name" value="Laminin_G_3"/>
    <property type="match status" value="1"/>
</dbReference>
<accession>A0A0E3T7M2</accession>
<sequence length="813" mass="89490">MLYPQKNLIKPLTDTSMWTVAGAASIIDAYSFKLVALASYQGTPAIVDVEPNTTYTFSFEWESDAYSVTPNIMSYTEALVYVAPVFNNSVTNKKWSITFTTAANVKKIKFLMQNSSNTGTFIFKNFQLELGSVATTFEPYKLGNKPVAQKGLFFDGSSGDYVYFGGIAKIPFGLTDNYSVHARIKTGDIKNQYYGIFSTFEASKGFELNIDGGGLFRLENNLPSGGSMRANLSGLRVMPNTTYDVIAIRKGKDVIFYVNGVLASTSYLDPQTTELTGTGSNMIRIGSRANQMQFLGEIRRVDLFNKVLTAEEALLLSKDIDVKSGLVAKYDFRKPIQKGVAKDLSGNGIDGVIVGTKPGMQTPSSLVPKKNLFNVNGGAIVNKSGTTTGRHYSTYATDNPNRALYYWQTPVKPDKAHFISWTKQGYSVALWELDGAGIVNYDTGWKNSAFGWTMRSDTKSVMFVVRKLPDPSATSANDIKDLGLQIEEGTSVTPFEPYKDINPKPMFQPKKNLISPITSYDLTKAGSTYTVPADFYFLSGFNASATDYVTVIGDYWIETTVTANNRDVVVLIPAKPNTIYRPSCDTNGDVHLMYYDSARAKITQTYNTISANVTGTTPANCAFIGFVLTNRGLGPGKYYFKNWQLEEVGSTSAPATPFEKYKPVNKPAVRYPKKNLFDLDNFIKNATNYNVTLERIDDGLKVTTTGSNTYARASVNMQLKSNTKYSVSALFGLNISSDLVTIRFLGGGVDVYFRSIDAPNKTFTTGTVTGETAIIFYVTFTSAAMGYVNFTKVQLVEGDPSTYEPYKLVNKPL</sequence>
<name>A0A0E3T7M2_9CAUD</name>
<dbReference type="RefSeq" id="YP_009196927.1">
    <property type="nucleotide sequence ID" value="NC_028777.1"/>
</dbReference>
<dbReference type="Gene3D" id="2.60.120.200">
    <property type="match status" value="1"/>
</dbReference>